<feature type="binding site" evidence="5">
    <location>
        <begin position="207"/>
        <end position="210"/>
    </location>
    <ligand>
        <name>pyridoxal 5'-phosphate</name>
        <dbReference type="ChEBI" id="CHEBI:597326"/>
    </ligand>
</feature>
<dbReference type="CDD" id="cd00610">
    <property type="entry name" value="OAT_like"/>
    <property type="match status" value="1"/>
</dbReference>
<dbReference type="Gene3D" id="3.40.640.10">
    <property type="entry name" value="Type I PLP-dependent aspartate aminotransferase-like (Major domain)"/>
    <property type="match status" value="1"/>
</dbReference>
<comment type="catalytic activity">
    <reaction evidence="5">
        <text>N(2)-acetyl-L-ornithine + 2-oxoglutarate = N-acetyl-L-glutamate 5-semialdehyde + L-glutamate</text>
        <dbReference type="Rhea" id="RHEA:18049"/>
        <dbReference type="ChEBI" id="CHEBI:16810"/>
        <dbReference type="ChEBI" id="CHEBI:29123"/>
        <dbReference type="ChEBI" id="CHEBI:29985"/>
        <dbReference type="ChEBI" id="CHEBI:57805"/>
        <dbReference type="EC" id="2.6.1.11"/>
    </reaction>
</comment>
<dbReference type="Gene3D" id="3.90.1150.10">
    <property type="entry name" value="Aspartate Aminotransferase, domain 1"/>
    <property type="match status" value="1"/>
</dbReference>
<dbReference type="NCBIfam" id="TIGR00707">
    <property type="entry name" value="argD"/>
    <property type="match status" value="1"/>
</dbReference>
<keyword evidence="5" id="KW-0963">Cytoplasm</keyword>
<dbReference type="PANTHER" id="PTHR11986:SF79">
    <property type="entry name" value="ACETYLORNITHINE AMINOTRANSFERASE, MITOCHONDRIAL"/>
    <property type="match status" value="1"/>
</dbReference>
<dbReference type="NCBIfam" id="NF002797">
    <property type="entry name" value="PRK02936.1"/>
    <property type="match status" value="1"/>
</dbReference>
<dbReference type="GO" id="GO:0003992">
    <property type="term" value="F:N2-acetyl-L-ornithine:2-oxoglutarate 5-aminotransferase activity"/>
    <property type="evidence" value="ECO:0007669"/>
    <property type="project" value="UniProtKB-EC"/>
</dbReference>
<evidence type="ECO:0000256" key="5">
    <source>
        <dbReference type="HAMAP-Rule" id="MF_01107"/>
    </source>
</evidence>
<evidence type="ECO:0000256" key="2">
    <source>
        <dbReference type="ARBA" id="ARBA00022605"/>
    </source>
</evidence>
<comment type="similarity">
    <text evidence="5">Belongs to the class-III pyridoxal-phosphate-dependent aminotransferase family. ArgD subfamily.</text>
</comment>
<dbReference type="PANTHER" id="PTHR11986">
    <property type="entry name" value="AMINOTRANSFERASE CLASS III"/>
    <property type="match status" value="1"/>
</dbReference>
<comment type="pathway">
    <text evidence="5">Amino-acid biosynthesis; L-arginine biosynthesis; N(2)-acetyl-L-ornithine from L-glutamate: step 4/4.</text>
</comment>
<gene>
    <name evidence="5" type="primary">argD</name>
    <name evidence="6" type="ORF">ACFFIX_11145</name>
</gene>
<dbReference type="SUPFAM" id="SSF53383">
    <property type="entry name" value="PLP-dependent transferases"/>
    <property type="match status" value="1"/>
</dbReference>
<dbReference type="InterPro" id="IPR015421">
    <property type="entry name" value="PyrdxlP-dep_Trfase_major"/>
</dbReference>
<feature type="binding site" evidence="5">
    <location>
        <position position="122"/>
    </location>
    <ligand>
        <name>pyridoxal 5'-phosphate</name>
        <dbReference type="ChEBI" id="CHEBI:597326"/>
    </ligand>
</feature>
<keyword evidence="2 5" id="KW-0028">Amino-acid biosynthesis</keyword>
<dbReference type="InterPro" id="IPR050103">
    <property type="entry name" value="Class-III_PLP-dep_AT"/>
</dbReference>
<keyword evidence="3 5" id="KW-0808">Transferase</keyword>
<keyword evidence="4 5" id="KW-0663">Pyridoxal phosphate</keyword>
<comment type="subunit">
    <text evidence="5">Homodimer.</text>
</comment>
<sequence>MSSLFPTYQRFDLTVKEAKGSWIIDEHDERYLDFVSGIAVCNLGHGDEDVLHAVQTQLEKVWHTSNLYHLPLQEEVAKLLVKNSDGDAVFFCNSGAEANEAAIKLARKHTGKSKIITFKQSFHGRTFATMSATGQEKIHSGFGPLLPSFDYLPYNDVNSLDKLVDHDIAAIMLEVVQGEGGVLPASQEFMQKVEETCQRTGALLIIDEVQTGIGRTGKPFAYQHFPVSPDIITSAKGLGNGFPVGAMIGKKSLIESFQPGSHGSTFGGNPLAMSAAKATLEKIMNEKFLEVVEKKATYLVEQLKTELNQNSLIKEIRGIGLMIGIECSEPVAPIIDLLRKNKLLVLSAGPNVIRLLPPLNVSIEEIEQCIAIMKQTLLSSEYSVVAPIQG</sequence>
<feature type="binding site" evidence="5">
    <location>
        <position position="125"/>
    </location>
    <ligand>
        <name>N(2)-acetyl-L-ornithine</name>
        <dbReference type="ChEBI" id="CHEBI:57805"/>
    </ligand>
</feature>
<dbReference type="PIRSF" id="PIRSF000521">
    <property type="entry name" value="Transaminase_4ab_Lys_Orn"/>
    <property type="match status" value="1"/>
</dbReference>
<dbReference type="HAMAP" id="MF_01107">
    <property type="entry name" value="ArgD_aminotrans_3"/>
    <property type="match status" value="1"/>
</dbReference>
<comment type="caution">
    <text evidence="6">The sequence shown here is derived from an EMBL/GenBank/DDBJ whole genome shotgun (WGS) entry which is preliminary data.</text>
</comment>
<evidence type="ECO:0000313" key="6">
    <source>
        <dbReference type="EMBL" id="MFC0272008.1"/>
    </source>
</evidence>
<keyword evidence="7" id="KW-1185">Reference proteome</keyword>
<feature type="binding site" evidence="5">
    <location>
        <begin position="95"/>
        <end position="96"/>
    </location>
    <ligand>
        <name>pyridoxal 5'-phosphate</name>
        <dbReference type="ChEBI" id="CHEBI:597326"/>
    </ligand>
</feature>
<feature type="binding site" evidence="5">
    <location>
        <position position="265"/>
    </location>
    <ligand>
        <name>pyridoxal 5'-phosphate</name>
        <dbReference type="ChEBI" id="CHEBI:597326"/>
    </ligand>
</feature>
<dbReference type="NCBIfam" id="NF002325">
    <property type="entry name" value="PRK01278.1"/>
    <property type="match status" value="1"/>
</dbReference>
<feature type="modified residue" description="N6-(pyridoxal phosphate)lysine" evidence="5">
    <location>
        <position position="236"/>
    </location>
</feature>
<keyword evidence="1 5" id="KW-0032">Aminotransferase</keyword>
<reference evidence="6 7" key="1">
    <citation type="submission" date="2024-09" db="EMBL/GenBank/DDBJ databases">
        <authorList>
            <person name="Sun Q."/>
            <person name="Mori K."/>
        </authorList>
    </citation>
    <scope>NUCLEOTIDE SEQUENCE [LARGE SCALE GENOMIC DNA]</scope>
    <source>
        <strain evidence="6 7">CCM 7228</strain>
    </source>
</reference>
<dbReference type="InterPro" id="IPR015422">
    <property type="entry name" value="PyrdxlP-dep_Trfase_small"/>
</dbReference>
<dbReference type="RefSeq" id="WP_378933883.1">
    <property type="nucleotide sequence ID" value="NZ_JBHLVO010000007.1"/>
</dbReference>
<dbReference type="Proteomes" id="UP001589854">
    <property type="component" value="Unassembled WGS sequence"/>
</dbReference>
<dbReference type="Pfam" id="PF00202">
    <property type="entry name" value="Aminotran_3"/>
    <property type="match status" value="1"/>
</dbReference>
<name>A0ABV6GEW5_9BACI</name>
<keyword evidence="5" id="KW-0055">Arginine biosynthesis</keyword>
<comment type="subcellular location">
    <subcellularLocation>
        <location evidence="5">Cytoplasm</location>
    </subcellularLocation>
</comment>
<organism evidence="6 7">
    <name type="scientific">Metabacillus herbersteinensis</name>
    <dbReference type="NCBI Taxonomy" id="283816"/>
    <lineage>
        <taxon>Bacteria</taxon>
        <taxon>Bacillati</taxon>
        <taxon>Bacillota</taxon>
        <taxon>Bacilli</taxon>
        <taxon>Bacillales</taxon>
        <taxon>Bacillaceae</taxon>
        <taxon>Metabacillus</taxon>
    </lineage>
</organism>
<evidence type="ECO:0000256" key="4">
    <source>
        <dbReference type="ARBA" id="ARBA00022898"/>
    </source>
</evidence>
<dbReference type="InterPro" id="IPR004636">
    <property type="entry name" value="AcOrn/SuccOrn_fam"/>
</dbReference>
<protein>
    <recommendedName>
        <fullName evidence="5">Acetylornithine aminotransferase</fullName>
        <shortName evidence="5">ACOAT</shortName>
        <ecNumber evidence="5">2.6.1.11</ecNumber>
    </recommendedName>
</protein>
<feature type="binding site" evidence="5">
    <location>
        <position position="264"/>
    </location>
    <ligand>
        <name>N(2)-acetyl-L-ornithine</name>
        <dbReference type="ChEBI" id="CHEBI:57805"/>
    </ligand>
</feature>
<evidence type="ECO:0000256" key="1">
    <source>
        <dbReference type="ARBA" id="ARBA00022576"/>
    </source>
</evidence>
<dbReference type="PROSITE" id="PS00600">
    <property type="entry name" value="AA_TRANSFER_CLASS_3"/>
    <property type="match status" value="1"/>
</dbReference>
<evidence type="ECO:0000256" key="3">
    <source>
        <dbReference type="ARBA" id="ARBA00022679"/>
    </source>
</evidence>
<dbReference type="InterPro" id="IPR049704">
    <property type="entry name" value="Aminotrans_3_PPA_site"/>
</dbReference>
<comment type="cofactor">
    <cofactor evidence="5">
        <name>pyridoxal 5'-phosphate</name>
        <dbReference type="ChEBI" id="CHEBI:597326"/>
    </cofactor>
    <text evidence="5">Binds 1 pyridoxal phosphate per subunit.</text>
</comment>
<dbReference type="InterPro" id="IPR005814">
    <property type="entry name" value="Aminotrans_3"/>
</dbReference>
<dbReference type="EMBL" id="JBHLVO010000007">
    <property type="protein sequence ID" value="MFC0272008.1"/>
    <property type="molecule type" value="Genomic_DNA"/>
</dbReference>
<accession>A0ABV6GEW5</accession>
<evidence type="ECO:0000313" key="7">
    <source>
        <dbReference type="Proteomes" id="UP001589854"/>
    </source>
</evidence>
<proteinExistence type="inferred from homology"/>
<dbReference type="InterPro" id="IPR015424">
    <property type="entry name" value="PyrdxlP-dep_Trfase"/>
</dbReference>
<comment type="miscellaneous">
    <text evidence="5">May also have succinyldiaminopimelate aminotransferase activity, thus carrying out the corresponding step in lysine biosynthesis.</text>
</comment>
<dbReference type="EC" id="2.6.1.11" evidence="5"/>